<reference evidence="1 2" key="1">
    <citation type="submission" date="2023-10" db="EMBL/GenBank/DDBJ databases">
        <title>Hymenobacter endophyticus sp. nov., an isolate from the leaf tissues of wheat.</title>
        <authorList>
            <person name="Dai Y."/>
        </authorList>
    </citation>
    <scope>NUCLEOTIDE SEQUENCE [LARGE SCALE GENOMIC DNA]</scope>
    <source>
        <strain evidence="1 2">ZK17L-C2</strain>
    </source>
</reference>
<name>A0ABU3TJ29_9BACT</name>
<protein>
    <submittedName>
        <fullName evidence="1">Uncharacterized protein</fullName>
    </submittedName>
</protein>
<proteinExistence type="predicted"/>
<gene>
    <name evidence="1" type="ORF">ROI90_13340</name>
</gene>
<keyword evidence="2" id="KW-1185">Reference proteome</keyword>
<evidence type="ECO:0000313" key="1">
    <source>
        <dbReference type="EMBL" id="MDU0371386.1"/>
    </source>
</evidence>
<evidence type="ECO:0000313" key="2">
    <source>
        <dbReference type="Proteomes" id="UP001250698"/>
    </source>
</evidence>
<dbReference type="EMBL" id="JAWDJT010000008">
    <property type="protein sequence ID" value="MDU0371386.1"/>
    <property type="molecule type" value="Genomic_DNA"/>
</dbReference>
<dbReference type="Proteomes" id="UP001250698">
    <property type="component" value="Unassembled WGS sequence"/>
</dbReference>
<comment type="caution">
    <text evidence="1">The sequence shown here is derived from an EMBL/GenBank/DDBJ whole genome shotgun (WGS) entry which is preliminary data.</text>
</comment>
<dbReference type="RefSeq" id="WP_315998847.1">
    <property type="nucleotide sequence ID" value="NZ_JAWDJT010000008.1"/>
</dbReference>
<sequence length="623" mass="71554">MFIWLLATVPAGAQITQLDTLYARTLAGNRPALEKVVRLTKSRQHVRYQMGRHQRKSRLGKLAASSLQDLVVFSVSEQGGQPLDFSRTHLALVRSRMSDLRYFPVYKQWGLSRLEDDSSSVHHLRQLPPGRVTDKVKPPSALAYRAAEGRRLDSLWQARSPLLLRELPRYVYWHRDQGFLERDMVTFMEHTTGLQVGVHNYTADTVYSLAYDFRGVALRNYTVFWARHYHYFSWNQQKGRFEAPALPVRPRSAVQQLLDQIAGSDSSAAFQAYTAFIEQNIQVPSRNMDELTSFFPNRALPIFWEKFIRSKQAMRAYLRQKGLPLTLPPALQQQSLQLLQPLPFGQRYQLENHLISVLNPEQITAFELLMLDYSRNDAAQESVGRILDVWYSRNWPQVTGSEKQLGLYLKKISAYKGLGIVGGSNSFAHKLNTLRGQPRRAVRHLAVTAPDAEVQKTARMLLRPHWSSRSRRTFSRVRPASSPARLFNADSLRQVLLGRGLQVYPAGKLSVARIDTALKYDAPLGFVGGHTPRTTTLEPLIRLLEAEFHTDLGFGPAFGDWRLSGSPSVVHRARAWRWYLRRQGLLGKDTDPISFVQKNSFHSRSPTRKLKWKIRRFTRRLFR</sequence>
<accession>A0ABU3TJ29</accession>
<organism evidence="1 2">
    <name type="scientific">Hymenobacter endophyticus</name>
    <dbReference type="NCBI Taxonomy" id="3076335"/>
    <lineage>
        <taxon>Bacteria</taxon>
        <taxon>Pseudomonadati</taxon>
        <taxon>Bacteroidota</taxon>
        <taxon>Cytophagia</taxon>
        <taxon>Cytophagales</taxon>
        <taxon>Hymenobacteraceae</taxon>
        <taxon>Hymenobacter</taxon>
    </lineage>
</organism>